<accession>A0A0E9UDS3</accession>
<reference evidence="1" key="2">
    <citation type="journal article" date="2015" name="Fish Shellfish Immunol.">
        <title>Early steps in the European eel (Anguilla anguilla)-Vibrio vulnificus interaction in the gills: Role of the RtxA13 toxin.</title>
        <authorList>
            <person name="Callol A."/>
            <person name="Pajuelo D."/>
            <person name="Ebbesson L."/>
            <person name="Teles M."/>
            <person name="MacKenzie S."/>
            <person name="Amaro C."/>
        </authorList>
    </citation>
    <scope>NUCLEOTIDE SEQUENCE</scope>
</reference>
<protein>
    <submittedName>
        <fullName evidence="1">Uncharacterized protein</fullName>
    </submittedName>
</protein>
<organism evidence="1">
    <name type="scientific">Anguilla anguilla</name>
    <name type="common">European freshwater eel</name>
    <name type="synonym">Muraena anguilla</name>
    <dbReference type="NCBI Taxonomy" id="7936"/>
    <lineage>
        <taxon>Eukaryota</taxon>
        <taxon>Metazoa</taxon>
        <taxon>Chordata</taxon>
        <taxon>Craniata</taxon>
        <taxon>Vertebrata</taxon>
        <taxon>Euteleostomi</taxon>
        <taxon>Actinopterygii</taxon>
        <taxon>Neopterygii</taxon>
        <taxon>Teleostei</taxon>
        <taxon>Anguilliformes</taxon>
        <taxon>Anguillidae</taxon>
        <taxon>Anguilla</taxon>
    </lineage>
</organism>
<sequence>MKMHWTLSQNVCMIYMAPHTVVRSYFSPETSDARSVCLKLSFLPRFLVQFPKRY</sequence>
<proteinExistence type="predicted"/>
<reference evidence="1" key="1">
    <citation type="submission" date="2014-11" db="EMBL/GenBank/DDBJ databases">
        <authorList>
            <person name="Amaro Gonzalez C."/>
        </authorList>
    </citation>
    <scope>NUCLEOTIDE SEQUENCE</scope>
</reference>
<dbReference type="EMBL" id="GBXM01044646">
    <property type="protein sequence ID" value="JAH63931.1"/>
    <property type="molecule type" value="Transcribed_RNA"/>
</dbReference>
<evidence type="ECO:0000313" key="1">
    <source>
        <dbReference type="EMBL" id="JAH63931.1"/>
    </source>
</evidence>
<dbReference type="AlphaFoldDB" id="A0A0E9UDS3"/>
<name>A0A0E9UDS3_ANGAN</name>